<evidence type="ECO:0000313" key="1">
    <source>
        <dbReference type="EMBL" id="CAB4219226.1"/>
    </source>
</evidence>
<reference evidence="1" key="1">
    <citation type="submission" date="2020-05" db="EMBL/GenBank/DDBJ databases">
        <authorList>
            <person name="Chiriac C."/>
            <person name="Salcher M."/>
            <person name="Ghai R."/>
            <person name="Kavagutti S V."/>
        </authorList>
    </citation>
    <scope>NUCLEOTIDE SEQUENCE</scope>
</reference>
<gene>
    <name evidence="1" type="ORF">UFOVP1604_309</name>
</gene>
<dbReference type="Pfam" id="PF07432">
    <property type="entry name" value="Hc1"/>
    <property type="match status" value="1"/>
</dbReference>
<dbReference type="GO" id="GO:0030527">
    <property type="term" value="F:structural constituent of chromatin"/>
    <property type="evidence" value="ECO:0007669"/>
    <property type="project" value="InterPro"/>
</dbReference>
<dbReference type="EMBL" id="LR797474">
    <property type="protein sequence ID" value="CAB4219226.1"/>
    <property type="molecule type" value="Genomic_DNA"/>
</dbReference>
<name>A0A6J5SWA2_9CAUD</name>
<accession>A0A6J5SWA2</accession>
<evidence type="ECO:0008006" key="2">
    <source>
        <dbReference type="Google" id="ProtNLM"/>
    </source>
</evidence>
<dbReference type="GO" id="GO:0003677">
    <property type="term" value="F:DNA binding"/>
    <property type="evidence" value="ECO:0007669"/>
    <property type="project" value="InterPro"/>
</dbReference>
<dbReference type="InterPro" id="IPR010886">
    <property type="entry name" value="Hc1"/>
</dbReference>
<sequence>MTTPTWLTSLKEHVSQLEAEAGKFYEKGNKSAGTRTRKVLQDIKALCQEGRTHVQESKVDTKA</sequence>
<proteinExistence type="predicted"/>
<protein>
    <recommendedName>
        <fullName evidence="2">Histone H1</fullName>
    </recommendedName>
</protein>
<organism evidence="1">
    <name type="scientific">uncultured Caudovirales phage</name>
    <dbReference type="NCBI Taxonomy" id="2100421"/>
    <lineage>
        <taxon>Viruses</taxon>
        <taxon>Duplodnaviria</taxon>
        <taxon>Heunggongvirae</taxon>
        <taxon>Uroviricota</taxon>
        <taxon>Caudoviricetes</taxon>
        <taxon>Peduoviridae</taxon>
        <taxon>Maltschvirus</taxon>
        <taxon>Maltschvirus maltsch</taxon>
    </lineage>
</organism>